<proteinExistence type="predicted"/>
<protein>
    <submittedName>
        <fullName evidence="1">Sialic acid-specific 9-O-acetylesterase</fullName>
    </submittedName>
</protein>
<dbReference type="SUPFAM" id="SSF52266">
    <property type="entry name" value="SGNH hydrolase"/>
    <property type="match status" value="1"/>
</dbReference>
<dbReference type="GO" id="GO:0005975">
    <property type="term" value="P:carbohydrate metabolic process"/>
    <property type="evidence" value="ECO:0007669"/>
    <property type="project" value="TreeGrafter"/>
</dbReference>
<evidence type="ECO:0000313" key="1">
    <source>
        <dbReference type="EMBL" id="EOR93453.1"/>
    </source>
</evidence>
<evidence type="ECO:0000313" key="2">
    <source>
        <dbReference type="Proteomes" id="UP000014174"/>
    </source>
</evidence>
<dbReference type="STRING" id="1150600.ADIARSV_3392"/>
<dbReference type="GO" id="GO:0001681">
    <property type="term" value="F:sialate O-acetylesterase activity"/>
    <property type="evidence" value="ECO:0007669"/>
    <property type="project" value="InterPro"/>
</dbReference>
<keyword evidence="2" id="KW-1185">Reference proteome</keyword>
<dbReference type="PATRIC" id="fig|1150600.3.peg.3361"/>
<dbReference type="InterPro" id="IPR036514">
    <property type="entry name" value="SGNH_hydro_sf"/>
</dbReference>
<organism evidence="1 2">
    <name type="scientific">Arcticibacter svalbardensis MN12-7</name>
    <dbReference type="NCBI Taxonomy" id="1150600"/>
    <lineage>
        <taxon>Bacteria</taxon>
        <taxon>Pseudomonadati</taxon>
        <taxon>Bacteroidota</taxon>
        <taxon>Sphingobacteriia</taxon>
        <taxon>Sphingobacteriales</taxon>
        <taxon>Sphingobacteriaceae</taxon>
        <taxon>Arcticibacter</taxon>
    </lineage>
</organism>
<comment type="caution">
    <text evidence="1">The sequence shown here is derived from an EMBL/GenBank/DDBJ whole genome shotgun (WGS) entry which is preliminary data.</text>
</comment>
<reference evidence="1 2" key="1">
    <citation type="journal article" date="2013" name="Genome Announc.">
        <title>Draft Genome Sequence of Arcticibacter svalbardensis Strain MN12-7T, a Member of the Family Sphingobacteriaceae Isolated from an Arctic Soil Sample.</title>
        <authorList>
            <person name="Shivaji S."/>
            <person name="Ara S."/>
            <person name="Prasad S."/>
            <person name="Manasa B.P."/>
            <person name="Begum Z."/>
            <person name="Singh A."/>
            <person name="Kumar Pinnaka A."/>
        </authorList>
    </citation>
    <scope>NUCLEOTIDE SEQUENCE [LARGE SCALE GENOMIC DNA]</scope>
    <source>
        <strain evidence="1 2">MN12-7</strain>
    </source>
</reference>
<accession>R9GP03</accession>
<dbReference type="Gene3D" id="3.40.50.1110">
    <property type="entry name" value="SGNH hydrolase"/>
    <property type="match status" value="1"/>
</dbReference>
<dbReference type="PANTHER" id="PTHR22901:SF0">
    <property type="entry name" value="SIALATE O-ACETYLESTERASE"/>
    <property type="match status" value="1"/>
</dbReference>
<dbReference type="eggNOG" id="COG3250">
    <property type="taxonomic scope" value="Bacteria"/>
</dbReference>
<dbReference type="PANTHER" id="PTHR22901">
    <property type="entry name" value="SIALATE O-ACETYLESTERASE"/>
    <property type="match status" value="1"/>
</dbReference>
<dbReference type="RefSeq" id="WP_016196621.1">
    <property type="nucleotide sequence ID" value="NZ_AQPN01000114.1"/>
</dbReference>
<name>R9GP03_9SPHI</name>
<dbReference type="Proteomes" id="UP000014174">
    <property type="component" value="Unassembled WGS sequence"/>
</dbReference>
<dbReference type="InterPro" id="IPR039329">
    <property type="entry name" value="SIAE"/>
</dbReference>
<dbReference type="EMBL" id="AQPN01000114">
    <property type="protein sequence ID" value="EOR93453.1"/>
    <property type="molecule type" value="Genomic_DNA"/>
</dbReference>
<gene>
    <name evidence="1" type="ORF">ADIARSV_3392</name>
</gene>
<dbReference type="AlphaFoldDB" id="R9GP03"/>
<sequence length="63" mass="6900">MKVNEEPVPFAWAELRDAQLQTLSVPNTGMAVAIDIGDAVNIHPKNKQEVGRRLALIALANTY</sequence>